<dbReference type="AlphaFoldDB" id="A0A1F6V7U3"/>
<dbReference type="Proteomes" id="UP000177370">
    <property type="component" value="Unassembled WGS sequence"/>
</dbReference>
<accession>A0A1F6V7U3</accession>
<evidence type="ECO:0000313" key="2">
    <source>
        <dbReference type="EMBL" id="OGI65566.1"/>
    </source>
</evidence>
<feature type="compositionally biased region" description="Polar residues" evidence="1">
    <location>
        <begin position="50"/>
        <end position="59"/>
    </location>
</feature>
<gene>
    <name evidence="2" type="ORF">A2647_03795</name>
</gene>
<feature type="region of interest" description="Disordered" evidence="1">
    <location>
        <begin position="50"/>
        <end position="70"/>
    </location>
</feature>
<evidence type="ECO:0000256" key="1">
    <source>
        <dbReference type="SAM" id="MobiDB-lite"/>
    </source>
</evidence>
<organism evidence="2 3">
    <name type="scientific">Candidatus Nomurabacteria bacterium RIFCSPHIGHO2_01_FULL_40_24b</name>
    <dbReference type="NCBI Taxonomy" id="1801739"/>
    <lineage>
        <taxon>Bacteria</taxon>
        <taxon>Candidatus Nomuraibacteriota</taxon>
    </lineage>
</organism>
<comment type="caution">
    <text evidence="2">The sequence shown here is derived from an EMBL/GenBank/DDBJ whole genome shotgun (WGS) entry which is preliminary data.</text>
</comment>
<sequence>MQYKNTKPTPRNTKWAKKTMNTKKYIKEHPHPEKEVRGIGCGQGRVSQLQHASSLSRQVNGKLLNFPSQA</sequence>
<name>A0A1F6V7U3_9BACT</name>
<evidence type="ECO:0000313" key="3">
    <source>
        <dbReference type="Proteomes" id="UP000177370"/>
    </source>
</evidence>
<reference evidence="2 3" key="1">
    <citation type="journal article" date="2016" name="Nat. Commun.">
        <title>Thousands of microbial genomes shed light on interconnected biogeochemical processes in an aquifer system.</title>
        <authorList>
            <person name="Anantharaman K."/>
            <person name="Brown C.T."/>
            <person name="Hug L.A."/>
            <person name="Sharon I."/>
            <person name="Castelle C.J."/>
            <person name="Probst A.J."/>
            <person name="Thomas B.C."/>
            <person name="Singh A."/>
            <person name="Wilkins M.J."/>
            <person name="Karaoz U."/>
            <person name="Brodie E.L."/>
            <person name="Williams K.H."/>
            <person name="Hubbard S.S."/>
            <person name="Banfield J.F."/>
        </authorList>
    </citation>
    <scope>NUCLEOTIDE SEQUENCE [LARGE SCALE GENOMIC DNA]</scope>
</reference>
<protein>
    <submittedName>
        <fullName evidence="2">Uncharacterized protein</fullName>
    </submittedName>
</protein>
<dbReference type="EMBL" id="MFTP01000017">
    <property type="protein sequence ID" value="OGI65566.1"/>
    <property type="molecule type" value="Genomic_DNA"/>
</dbReference>
<proteinExistence type="predicted"/>